<dbReference type="GeneTree" id="ENSGT01030000235139"/>
<accession>A0A8C3FVV9</accession>
<organism evidence="2 3">
    <name type="scientific">Chrysemys picta bellii</name>
    <name type="common">Western painted turtle</name>
    <name type="synonym">Emys bellii</name>
    <dbReference type="NCBI Taxonomy" id="8478"/>
    <lineage>
        <taxon>Eukaryota</taxon>
        <taxon>Metazoa</taxon>
        <taxon>Chordata</taxon>
        <taxon>Craniata</taxon>
        <taxon>Vertebrata</taxon>
        <taxon>Euteleostomi</taxon>
        <taxon>Archelosauria</taxon>
        <taxon>Testudinata</taxon>
        <taxon>Testudines</taxon>
        <taxon>Cryptodira</taxon>
        <taxon>Durocryptodira</taxon>
        <taxon>Testudinoidea</taxon>
        <taxon>Emydidae</taxon>
        <taxon>Chrysemys</taxon>
    </lineage>
</organism>
<reference evidence="2" key="3">
    <citation type="submission" date="2025-09" db="UniProtKB">
        <authorList>
            <consortium name="Ensembl"/>
        </authorList>
    </citation>
    <scope>IDENTIFICATION</scope>
</reference>
<feature type="signal peptide" evidence="1">
    <location>
        <begin position="1"/>
        <end position="21"/>
    </location>
</feature>
<proteinExistence type="predicted"/>
<evidence type="ECO:0008006" key="4">
    <source>
        <dbReference type="Google" id="ProtNLM"/>
    </source>
</evidence>
<reference evidence="2" key="1">
    <citation type="journal article" date="2015" name="Genome Biol. Evol.">
        <title>Physical Mapping and Refinement of the Painted Turtle Genome (Chrysemys picta) Inform Amniote Genome Evolution and Challenge Turtle-Bird Chromosomal Conservation.</title>
        <authorList>
            <person name="Badenhorst D."/>
            <person name="Hillier L.W."/>
            <person name="Literman R."/>
            <person name="Montiel E.E."/>
            <person name="Radhakrishnan S."/>
            <person name="Shen Y."/>
            <person name="Minx P."/>
            <person name="Janes D.E."/>
            <person name="Warren W.C."/>
            <person name="Edwards S.V."/>
            <person name="Valenzuela N."/>
        </authorList>
    </citation>
    <scope>NUCLEOTIDE SEQUENCE [LARGE SCALE GENOMIC DNA]</scope>
</reference>
<sequence length="81" mass="9449">MYGFKMHILLFVGMFYRQSATEDLDVVQEWKGDIRSEVGHSPVLLRFSGSHDPSNLIWHPTYCQSGNNQSCEQRGRERENM</sequence>
<reference evidence="2" key="2">
    <citation type="submission" date="2025-08" db="UniProtKB">
        <authorList>
            <consortium name="Ensembl"/>
        </authorList>
    </citation>
    <scope>IDENTIFICATION</scope>
</reference>
<evidence type="ECO:0000313" key="2">
    <source>
        <dbReference type="Ensembl" id="ENSCPBP00000013641.1"/>
    </source>
</evidence>
<dbReference type="OMA" id="YCQSGNN"/>
<keyword evidence="3" id="KW-1185">Reference proteome</keyword>
<feature type="chain" id="PRO_5034320719" description="Secreted protein" evidence="1">
    <location>
        <begin position="22"/>
        <end position="81"/>
    </location>
</feature>
<keyword evidence="1" id="KW-0732">Signal</keyword>
<protein>
    <recommendedName>
        <fullName evidence="4">Secreted protein</fullName>
    </recommendedName>
</protein>
<evidence type="ECO:0000256" key="1">
    <source>
        <dbReference type="SAM" id="SignalP"/>
    </source>
</evidence>
<name>A0A8C3FVV9_CHRPI</name>
<dbReference type="AlphaFoldDB" id="A0A8C3FVV9"/>
<dbReference type="Ensembl" id="ENSCPBT00000016175.1">
    <property type="protein sequence ID" value="ENSCPBP00000013641.1"/>
    <property type="gene ID" value="ENSCPBG00000010185.1"/>
</dbReference>
<dbReference type="Proteomes" id="UP000694380">
    <property type="component" value="Chromosome 4"/>
</dbReference>
<evidence type="ECO:0000313" key="3">
    <source>
        <dbReference type="Proteomes" id="UP000694380"/>
    </source>
</evidence>